<organism evidence="1 2">
    <name type="scientific">Halovenus aranensis</name>
    <dbReference type="NCBI Taxonomy" id="890420"/>
    <lineage>
        <taxon>Archaea</taxon>
        <taxon>Methanobacteriati</taxon>
        <taxon>Methanobacteriota</taxon>
        <taxon>Stenosarchaea group</taxon>
        <taxon>Halobacteria</taxon>
        <taxon>Halobacteriales</taxon>
        <taxon>Haloarculaceae</taxon>
        <taxon>Halovenus</taxon>
    </lineage>
</organism>
<protein>
    <submittedName>
        <fullName evidence="1">Uncharacterized protein</fullName>
    </submittedName>
</protein>
<dbReference type="RefSeq" id="WP_092699213.1">
    <property type="nucleotide sequence ID" value="NZ_FNFC01000002.1"/>
</dbReference>
<dbReference type="AlphaFoldDB" id="A0A1G8SX75"/>
<dbReference type="EMBL" id="FNFC01000002">
    <property type="protein sequence ID" value="SDJ33859.1"/>
    <property type="molecule type" value="Genomic_DNA"/>
</dbReference>
<dbReference type="OrthoDB" id="213344at2157"/>
<dbReference type="STRING" id="890420.SAMN05216226_102195"/>
<proteinExistence type="predicted"/>
<keyword evidence="2" id="KW-1185">Reference proteome</keyword>
<reference evidence="1 2" key="1">
    <citation type="submission" date="2016-10" db="EMBL/GenBank/DDBJ databases">
        <authorList>
            <person name="de Groot N.N."/>
        </authorList>
    </citation>
    <scope>NUCLEOTIDE SEQUENCE [LARGE SCALE GENOMIC DNA]</scope>
    <source>
        <strain evidence="1 2">IBRC-M10015</strain>
    </source>
</reference>
<gene>
    <name evidence="1" type="ORF">SAMN05216226_102195</name>
</gene>
<evidence type="ECO:0000313" key="1">
    <source>
        <dbReference type="EMBL" id="SDJ33859.1"/>
    </source>
</evidence>
<name>A0A1G8SX75_9EURY</name>
<dbReference type="InterPro" id="IPR043815">
    <property type="entry name" value="DUF5797"/>
</dbReference>
<evidence type="ECO:0000313" key="2">
    <source>
        <dbReference type="Proteomes" id="UP000198856"/>
    </source>
</evidence>
<sequence>MTLSEEEARERLADIVELQPTKNADLQERWGMESGSEVHSYLESELGDYYYRNEDSLICATPEAVGLIDGEEPADDRSVRGTPLQASIVAVLPAPDTEPQSVVATLHDVEGELDTDVDEVRSALHTLVDKGIVERVRTTVPTFRLALERDRVTIDTDES</sequence>
<accession>A0A1G8SX75</accession>
<dbReference type="Pfam" id="PF19110">
    <property type="entry name" value="DUF5797"/>
    <property type="match status" value="1"/>
</dbReference>
<dbReference type="Proteomes" id="UP000198856">
    <property type="component" value="Unassembled WGS sequence"/>
</dbReference>